<accession>A0ABX1PFL9</accession>
<dbReference type="Proteomes" id="UP000718564">
    <property type="component" value="Unassembled WGS sequence"/>
</dbReference>
<protein>
    <submittedName>
        <fullName evidence="1">AbrB family transcriptional regulator</fullName>
    </submittedName>
</protein>
<dbReference type="RefSeq" id="WP_339381536.1">
    <property type="nucleotide sequence ID" value="NZ_CAWPJE010000229.1"/>
</dbReference>
<proteinExistence type="predicted"/>
<evidence type="ECO:0000313" key="1">
    <source>
        <dbReference type="EMBL" id="NMG22202.1"/>
    </source>
</evidence>
<evidence type="ECO:0000313" key="2">
    <source>
        <dbReference type="Proteomes" id="UP000718564"/>
    </source>
</evidence>
<gene>
    <name evidence="1" type="ORF">DP116_23210</name>
</gene>
<organism evidence="1 2">
    <name type="scientific">Brasilonema bromeliae SPC951</name>
    <dbReference type="NCBI Taxonomy" id="385972"/>
    <lineage>
        <taxon>Bacteria</taxon>
        <taxon>Bacillati</taxon>
        <taxon>Cyanobacteriota</taxon>
        <taxon>Cyanophyceae</taxon>
        <taxon>Nostocales</taxon>
        <taxon>Scytonemataceae</taxon>
        <taxon>Brasilonema</taxon>
        <taxon>Bromeliae group (in: Brasilonema)</taxon>
    </lineage>
</organism>
<sequence>MKKIQNVSKQTQEKLNFQSDTRINFIIQPDSKVYIQPLNIEVEELSGILHKPKRKPVSIDAMNQAVEQYVNNLS</sequence>
<keyword evidence="2" id="KW-1185">Reference proteome</keyword>
<reference evidence="1 2" key="1">
    <citation type="submission" date="2018-06" db="EMBL/GenBank/DDBJ databases">
        <title>Comparative genomics of Brasilonema spp. strains.</title>
        <authorList>
            <person name="Alvarenga D.O."/>
            <person name="Fiore M.F."/>
            <person name="Varani A.M."/>
        </authorList>
    </citation>
    <scope>NUCLEOTIDE SEQUENCE [LARGE SCALE GENOMIC DNA]</scope>
    <source>
        <strain evidence="1 2">SPC951</strain>
    </source>
</reference>
<name>A0ABX1PFL9_9CYAN</name>
<dbReference type="EMBL" id="QMEB01000231">
    <property type="protein sequence ID" value="NMG22202.1"/>
    <property type="molecule type" value="Genomic_DNA"/>
</dbReference>
<comment type="caution">
    <text evidence="1">The sequence shown here is derived from an EMBL/GenBank/DDBJ whole genome shotgun (WGS) entry which is preliminary data.</text>
</comment>